<dbReference type="PROSITE" id="PS00022">
    <property type="entry name" value="EGF_1"/>
    <property type="match status" value="1"/>
</dbReference>
<organism evidence="5 6">
    <name type="scientific">Intoshia linei</name>
    <dbReference type="NCBI Taxonomy" id="1819745"/>
    <lineage>
        <taxon>Eukaryota</taxon>
        <taxon>Metazoa</taxon>
        <taxon>Spiralia</taxon>
        <taxon>Lophotrochozoa</taxon>
        <taxon>Mesozoa</taxon>
        <taxon>Orthonectida</taxon>
        <taxon>Rhopaluridae</taxon>
        <taxon>Intoshia</taxon>
    </lineage>
</organism>
<dbReference type="InterPro" id="IPR000742">
    <property type="entry name" value="EGF"/>
</dbReference>
<keyword evidence="1" id="KW-1015">Disulfide bond</keyword>
<name>A0A177B6I5_9BILA</name>
<dbReference type="InterPro" id="IPR002889">
    <property type="entry name" value="WSC_carb-bd"/>
</dbReference>
<feature type="domain" description="EGF-like" evidence="3">
    <location>
        <begin position="494"/>
        <end position="537"/>
    </location>
</feature>
<comment type="caution">
    <text evidence="1">Lacks conserved residue(s) required for the propagation of feature annotation.</text>
</comment>
<dbReference type="Proteomes" id="UP000078046">
    <property type="component" value="Unassembled WGS sequence"/>
</dbReference>
<dbReference type="AlphaFoldDB" id="A0A177B6I5"/>
<keyword evidence="6" id="KW-1185">Reference proteome</keyword>
<dbReference type="PROSITE" id="PS51212">
    <property type="entry name" value="WSC"/>
    <property type="match status" value="1"/>
</dbReference>
<protein>
    <recommendedName>
        <fullName evidence="7">EGF-like domain-containing protein</fullName>
    </recommendedName>
</protein>
<keyword evidence="2" id="KW-0732">Signal</keyword>
<feature type="disulfide bond" evidence="1">
    <location>
        <begin position="527"/>
        <end position="536"/>
    </location>
</feature>
<dbReference type="PROSITE" id="PS50026">
    <property type="entry name" value="EGF_3"/>
    <property type="match status" value="1"/>
</dbReference>
<evidence type="ECO:0000256" key="2">
    <source>
        <dbReference type="SAM" id="SignalP"/>
    </source>
</evidence>
<evidence type="ECO:0000259" key="4">
    <source>
        <dbReference type="PROSITE" id="PS51212"/>
    </source>
</evidence>
<evidence type="ECO:0000313" key="6">
    <source>
        <dbReference type="Proteomes" id="UP000078046"/>
    </source>
</evidence>
<evidence type="ECO:0000256" key="1">
    <source>
        <dbReference type="PROSITE-ProRule" id="PRU00076"/>
    </source>
</evidence>
<feature type="domain" description="WSC" evidence="4">
    <location>
        <begin position="218"/>
        <end position="323"/>
    </location>
</feature>
<feature type="signal peptide" evidence="2">
    <location>
        <begin position="1"/>
        <end position="16"/>
    </location>
</feature>
<dbReference type="SUPFAM" id="SSF57196">
    <property type="entry name" value="EGF/Laminin"/>
    <property type="match status" value="1"/>
</dbReference>
<feature type="chain" id="PRO_5008056857" description="EGF-like domain-containing protein" evidence="2">
    <location>
        <begin position="17"/>
        <end position="597"/>
    </location>
</feature>
<accession>A0A177B6I5</accession>
<keyword evidence="1" id="KW-0245">EGF-like domain</keyword>
<comment type="caution">
    <text evidence="5">The sequence shown here is derived from an EMBL/GenBank/DDBJ whole genome shotgun (WGS) entry which is preliminary data.</text>
</comment>
<dbReference type="EMBL" id="LWCA01000212">
    <property type="protein sequence ID" value="OAF69907.1"/>
    <property type="molecule type" value="Genomic_DNA"/>
</dbReference>
<proteinExistence type="predicted"/>
<sequence length="597" mass="69694">MMKCAILIFAIFRIHCDNYILNRDEELNFVHRKSRNSFIEGYDKYYLNIGYIKNSMTRLEEIYADKFYCPKTCHNSKYQNVKIKHKDNHHVFECLSEASLCSNGPHCCITFVIKETDTNVASFRYGTKVFSAMTEMDIYSRFYGLNDENVNVPTTNIYFINDIGLDATIAFKFIYPVHVRKICFYKAHALSSILCETKVMSKPSAQELVIIGDFYIKDFVYLGCYDLKNTLIDLQPTKFKSNDSNIHCNLHSVTECYNECFQEKNKSREYTIFTISNQACDCHCGNIMFEKVDMSQECTFSCINQSSLSCGGFDQIAAIYMFNNDYNQDKSKYFNNVLHSSKFPNKLDKKRNINIGGMLDFNSKNYNFIDITKDKMQPIHVILNENVDAKCLYIYFEFDIPVLQYGDITARVQLNIGNKRFTKYTTSKEYSGYNTASYAAVYFDLENYSFKEFSLNFDMQLSRVLFSGTYYFKNINIYHMILFEDVMSDRNLKRNNPCFNYNMDPYCQNQSLCKIHSDSDRKFSCTCRKPFTGKLCNLQYDPCKNLTTIYEKYSHHYMAKIVCNGNIQQCYPNSSSNVAYSCKCLTGKEKMKIISMI</sequence>
<dbReference type="PROSITE" id="PS01186">
    <property type="entry name" value="EGF_2"/>
    <property type="match status" value="1"/>
</dbReference>
<evidence type="ECO:0000259" key="3">
    <source>
        <dbReference type="PROSITE" id="PS50026"/>
    </source>
</evidence>
<reference evidence="5 6" key="1">
    <citation type="submission" date="2016-04" db="EMBL/GenBank/DDBJ databases">
        <title>The genome of Intoshia linei affirms orthonectids as highly simplified spiralians.</title>
        <authorList>
            <person name="Mikhailov K.V."/>
            <person name="Slusarev G.S."/>
            <person name="Nikitin M.A."/>
            <person name="Logacheva M.D."/>
            <person name="Penin A."/>
            <person name="Aleoshin V."/>
            <person name="Panchin Y.V."/>
        </authorList>
    </citation>
    <scope>NUCLEOTIDE SEQUENCE [LARGE SCALE GENOMIC DNA]</scope>
    <source>
        <strain evidence="5">Intl2013</strain>
        <tissue evidence="5">Whole animal</tissue>
    </source>
</reference>
<evidence type="ECO:0000313" key="5">
    <source>
        <dbReference type="EMBL" id="OAF69907.1"/>
    </source>
</evidence>
<gene>
    <name evidence="5" type="ORF">A3Q56_02270</name>
</gene>
<evidence type="ECO:0008006" key="7">
    <source>
        <dbReference type="Google" id="ProtNLM"/>
    </source>
</evidence>